<proteinExistence type="predicted"/>
<dbReference type="RefSeq" id="WP_155036996.1">
    <property type="nucleotide sequence ID" value="NZ_JBHTIG010000051.1"/>
</dbReference>
<gene>
    <name evidence="2" type="ORF">GJV77_14245</name>
</gene>
<dbReference type="OrthoDB" id="9812921at2"/>
<dbReference type="InterPro" id="IPR029058">
    <property type="entry name" value="AB_hydrolase_fold"/>
</dbReference>
<dbReference type="GO" id="GO:0008239">
    <property type="term" value="F:dipeptidyl-peptidase activity"/>
    <property type="evidence" value="ECO:0007669"/>
    <property type="project" value="TreeGrafter"/>
</dbReference>
<protein>
    <submittedName>
        <fullName evidence="2">Prolyl oligopeptidase family serine peptidase</fullName>
    </submittedName>
</protein>
<dbReference type="PANTHER" id="PTHR11731">
    <property type="entry name" value="PROTEASE FAMILY S9B,C DIPEPTIDYL-PEPTIDASE IV-RELATED"/>
    <property type="match status" value="1"/>
</dbReference>
<dbReference type="GO" id="GO:0006508">
    <property type="term" value="P:proteolysis"/>
    <property type="evidence" value="ECO:0007669"/>
    <property type="project" value="InterPro"/>
</dbReference>
<evidence type="ECO:0000313" key="2">
    <source>
        <dbReference type="EMBL" id="MTH31030.1"/>
    </source>
</evidence>
<comment type="caution">
    <text evidence="2">The sequence shown here is derived from an EMBL/GenBank/DDBJ whole genome shotgun (WGS) entry which is preliminary data.</text>
</comment>
<dbReference type="Proteomes" id="UP000488936">
    <property type="component" value="Unassembled WGS sequence"/>
</dbReference>
<accession>A0A7K1GQQ0</accession>
<dbReference type="InterPro" id="IPR001375">
    <property type="entry name" value="Peptidase_S9_cat"/>
</dbReference>
<dbReference type="EMBL" id="WMJY01000059">
    <property type="protein sequence ID" value="MTH31030.1"/>
    <property type="molecule type" value="Genomic_DNA"/>
</dbReference>
<feature type="domain" description="Peptidase S9 prolyl oligopeptidase catalytic" evidence="1">
    <location>
        <begin position="658"/>
        <end position="830"/>
    </location>
</feature>
<organism evidence="2 3">
    <name type="scientific">Myroides pelagicus</name>
    <dbReference type="NCBI Taxonomy" id="270914"/>
    <lineage>
        <taxon>Bacteria</taxon>
        <taxon>Pseudomonadati</taxon>
        <taxon>Bacteroidota</taxon>
        <taxon>Flavobacteriia</taxon>
        <taxon>Flavobacteriales</taxon>
        <taxon>Flavobacteriaceae</taxon>
        <taxon>Myroides</taxon>
    </lineage>
</organism>
<dbReference type="AlphaFoldDB" id="A0A7K1GQQ0"/>
<name>A0A7K1GQQ0_9FLAO</name>
<dbReference type="Gene3D" id="3.40.50.1820">
    <property type="entry name" value="alpha/beta hydrolase"/>
    <property type="match status" value="1"/>
</dbReference>
<reference evidence="2 3" key="1">
    <citation type="journal article" date="2006" name="Int. J. Syst. Evol. Microbiol.">
        <title>Myroides pelagicus sp. nov., isolated from seawater in Thailand.</title>
        <authorList>
            <person name="Yoon J."/>
            <person name="Maneerat S."/>
            <person name="Kawai F."/>
            <person name="Yokota A."/>
        </authorList>
    </citation>
    <scope>NUCLEOTIDE SEQUENCE [LARGE SCALE GENOMIC DNA]</scope>
    <source>
        <strain evidence="2 3">SM1T</strain>
    </source>
</reference>
<dbReference type="SUPFAM" id="SSF82171">
    <property type="entry name" value="DPP6 N-terminal domain-like"/>
    <property type="match status" value="1"/>
</dbReference>
<dbReference type="SUPFAM" id="SSF53474">
    <property type="entry name" value="alpha/beta-Hydrolases"/>
    <property type="match status" value="1"/>
</dbReference>
<keyword evidence="3" id="KW-1185">Reference proteome</keyword>
<sequence>MKSKLLTYTYLSICFLFIQKGSAQKNNNDFFEDSTWSVLAPLILSPDGQWAVVGKKFNDNPKPNQVFFINTATKKKKDLTHFSNFYKSLLNNGLVIGNIKKDLAIFSLNQNDSLIIKDIKKFDTSKDHNLLYYINSNNELLITKLNEALPRTKLKLLIKGINKYYLSPDSNTIIALNKKNELLYIDLKKFTYNKLLTIDAKIAYFKWNINQDGFVFKSDNKIHIVDLLTNHVNSIAIPDSGEIENLKLSFFMNNDLYFSYQINTSQVIKESDFVDIWQGNSKLLVHSNFKPKFEKVYKSFIYQNHNKKLIQLDRNIDKDYINIGIPGYLLSYNYFKDQEFNTYFPPIEYSLYDIQKKENVLSLASVNQKPFYPSVSGKYILYATNYNKSKWEILNISTLQKHTFNVDQPNIGGLLPIWSSDSETIIYPQYGNLYSYNIKSNKTIKLTKFKQKDSAVIGKIINTKSIPSFSKYIDTNSPVYLTINQDQKKYLYIYDQHKVKPVYNTDKHLSFNKTHNRSSSDDGTTHIFTIEDYNLPTKILSIQDKKISTLIESDIDKDLYSWRKRLDFTFFDKLNKKLHGYLFYPKNYNPKKKYPMIVQIYDLGLHSPYNEFSIPVPVASNSGFNSSLLTENDFFVLRAQTYVTEEGPGVSAVDCVTAAVNKSLEVEPSIDKDNLGLIGHSFGGYKAAAVSVLSNMFKASVAGAGAYDFIGGFMFRYSYYRKMPDWFMAENSQFNMGVKFSEDPEKYYRNSPILNAHKTQTAMLLFTGLQDENVNWENTRKMFIALKREQKPVIALFYKDIVHGISNIEPKENHDLSKRVLDWFDYHLQGKTNIPWIKKGLDYNTYSISPL</sequence>
<dbReference type="GO" id="GO:0008236">
    <property type="term" value="F:serine-type peptidase activity"/>
    <property type="evidence" value="ECO:0007669"/>
    <property type="project" value="InterPro"/>
</dbReference>
<evidence type="ECO:0000259" key="1">
    <source>
        <dbReference type="Pfam" id="PF00326"/>
    </source>
</evidence>
<dbReference type="InterPro" id="IPR050278">
    <property type="entry name" value="Serine_Prot_S9B/DPPIV"/>
</dbReference>
<dbReference type="PANTHER" id="PTHR11731:SF193">
    <property type="entry name" value="DIPEPTIDYL PEPTIDASE 9"/>
    <property type="match status" value="1"/>
</dbReference>
<evidence type="ECO:0000313" key="3">
    <source>
        <dbReference type="Proteomes" id="UP000488936"/>
    </source>
</evidence>
<dbReference type="Pfam" id="PF00326">
    <property type="entry name" value="Peptidase_S9"/>
    <property type="match status" value="1"/>
</dbReference>